<organism evidence="1 2">
    <name type="scientific">Corallococcus carmarthensis</name>
    <dbReference type="NCBI Taxonomy" id="2316728"/>
    <lineage>
        <taxon>Bacteria</taxon>
        <taxon>Pseudomonadati</taxon>
        <taxon>Myxococcota</taxon>
        <taxon>Myxococcia</taxon>
        <taxon>Myxococcales</taxon>
        <taxon>Cystobacterineae</taxon>
        <taxon>Myxococcaceae</taxon>
        <taxon>Corallococcus</taxon>
    </lineage>
</organism>
<dbReference type="EMBL" id="RAWE01000119">
    <property type="protein sequence ID" value="RKG99216.1"/>
    <property type="molecule type" value="Genomic_DNA"/>
</dbReference>
<accession>A0A3A8JWB3</accession>
<evidence type="ECO:0000313" key="1">
    <source>
        <dbReference type="EMBL" id="RKG99216.1"/>
    </source>
</evidence>
<dbReference type="OrthoDB" id="5526743at2"/>
<reference evidence="2" key="1">
    <citation type="submission" date="2018-09" db="EMBL/GenBank/DDBJ databases">
        <authorList>
            <person name="Livingstone P.G."/>
            <person name="Whitworth D.E."/>
        </authorList>
    </citation>
    <scope>NUCLEOTIDE SEQUENCE [LARGE SCALE GENOMIC DNA]</scope>
    <source>
        <strain evidence="2">CA043D</strain>
    </source>
</reference>
<keyword evidence="2" id="KW-1185">Reference proteome</keyword>
<evidence type="ECO:0000313" key="2">
    <source>
        <dbReference type="Proteomes" id="UP000268313"/>
    </source>
</evidence>
<proteinExistence type="predicted"/>
<dbReference type="AlphaFoldDB" id="A0A3A8JWB3"/>
<gene>
    <name evidence="1" type="ORF">D7X32_27200</name>
</gene>
<dbReference type="RefSeq" id="WP_120605486.1">
    <property type="nucleotide sequence ID" value="NZ_RAWE01000119.1"/>
</dbReference>
<protein>
    <submittedName>
        <fullName evidence="1">Uncharacterized protein</fullName>
    </submittedName>
</protein>
<dbReference type="Proteomes" id="UP000268313">
    <property type="component" value="Unassembled WGS sequence"/>
</dbReference>
<name>A0A3A8JWB3_9BACT</name>
<sequence>MLANAGGAELHLAARAYTAYCGTTGGRSAVTGAQLPAFEACPPLVRAAWLASVRAVSEFLTPPTSTPTREPQPGV</sequence>
<comment type="caution">
    <text evidence="1">The sequence shown here is derived from an EMBL/GenBank/DDBJ whole genome shotgun (WGS) entry which is preliminary data.</text>
</comment>